<protein>
    <submittedName>
        <fullName evidence="2">Uncharacterized protein</fullName>
    </submittedName>
</protein>
<keyword evidence="3" id="KW-1185">Reference proteome</keyword>
<reference evidence="2" key="1">
    <citation type="submission" date="2023-03" db="EMBL/GenBank/DDBJ databases">
        <title>Mating type loci evolution in Malassezia.</title>
        <authorList>
            <person name="Coelho M.A."/>
        </authorList>
    </citation>
    <scope>NUCLEOTIDE SEQUENCE</scope>
    <source>
        <strain evidence="2">CBS 9557</strain>
    </source>
</reference>
<organism evidence="2 3">
    <name type="scientific">Malassezia nana</name>
    <dbReference type="NCBI Taxonomy" id="180528"/>
    <lineage>
        <taxon>Eukaryota</taxon>
        <taxon>Fungi</taxon>
        <taxon>Dikarya</taxon>
        <taxon>Basidiomycota</taxon>
        <taxon>Ustilaginomycotina</taxon>
        <taxon>Malasseziomycetes</taxon>
        <taxon>Malasseziales</taxon>
        <taxon>Malasseziaceae</taxon>
        <taxon>Malassezia</taxon>
    </lineage>
</organism>
<dbReference type="AlphaFoldDB" id="A0AAF0EQM3"/>
<feature type="region of interest" description="Disordered" evidence="1">
    <location>
        <begin position="93"/>
        <end position="117"/>
    </location>
</feature>
<evidence type="ECO:0000313" key="3">
    <source>
        <dbReference type="Proteomes" id="UP001213623"/>
    </source>
</evidence>
<feature type="region of interest" description="Disordered" evidence="1">
    <location>
        <begin position="133"/>
        <end position="202"/>
    </location>
</feature>
<dbReference type="EMBL" id="CP119894">
    <property type="protein sequence ID" value="WFD27016.1"/>
    <property type="molecule type" value="Genomic_DNA"/>
</dbReference>
<feature type="region of interest" description="Disordered" evidence="1">
    <location>
        <begin position="226"/>
        <end position="247"/>
    </location>
</feature>
<evidence type="ECO:0000313" key="2">
    <source>
        <dbReference type="EMBL" id="WFD27016.1"/>
    </source>
</evidence>
<sequence length="326" mass="36123">MAAPLVALCKGCRDIRDQARLYMDRVNIWEMQGNARSVQDVQVGIPAVCVWLATDKLGKAEITRQEMQKASGLTPQKFDHAVTMIRNAIAFLDQGRERRPSRRASLSKAQEPPMDKAKLLDMAKKVQSGEFLPSVRPEELPPPAPPAPPPPCKRPAPPAPPRPEKTVKTVSSPSKAATTPKVEASATTSAEPKPSVLDTPSLSSEDLYHKRLLSLGLPAYRQGIKFDVQPRRKRGRPPAPRLTPQELSDKQFLAALWAKHPHTQPKNRSMAGVPPRYTQAKLSAKELHWMRPIPMPLTITPQDPSGYGLPPSEIWRRWSASRCPPS</sequence>
<accession>A0AAF0EQM3</accession>
<feature type="compositionally biased region" description="Pro residues" evidence="1">
    <location>
        <begin position="140"/>
        <end position="161"/>
    </location>
</feature>
<feature type="compositionally biased region" description="Polar residues" evidence="1">
    <location>
        <begin position="168"/>
        <end position="177"/>
    </location>
</feature>
<dbReference type="Proteomes" id="UP001213623">
    <property type="component" value="Chromosome 3"/>
</dbReference>
<name>A0AAF0EQM3_9BASI</name>
<proteinExistence type="predicted"/>
<gene>
    <name evidence="2" type="ORF">MNAN1_002010</name>
</gene>
<evidence type="ECO:0000256" key="1">
    <source>
        <dbReference type="SAM" id="MobiDB-lite"/>
    </source>
</evidence>